<dbReference type="AlphaFoldDB" id="A0A2K8KT36"/>
<keyword evidence="2" id="KW-1185">Reference proteome</keyword>
<evidence type="ECO:0000313" key="2">
    <source>
        <dbReference type="Proteomes" id="UP000229757"/>
    </source>
</evidence>
<sequence length="94" mass="10820">MNHAKSYLPIDREYIPTGTIESVEHTPFNFLDQRRVKKYLKQTHMQLSIAGGIDHTFVFSELRSFHEPIACVYSFDTIAKVNADCPNKNQKGHP</sequence>
<gene>
    <name evidence="1" type="ORF">REIFOR_02751</name>
</gene>
<dbReference type="EMBL" id="CP011797">
    <property type="protein sequence ID" value="ATX77873.1"/>
    <property type="molecule type" value="Genomic_DNA"/>
</dbReference>
<dbReference type="Gene3D" id="2.70.98.10">
    <property type="match status" value="1"/>
</dbReference>
<dbReference type="KEGG" id="rfo:REIFOR_02751"/>
<reference evidence="1 2" key="1">
    <citation type="journal article" date="2017" name="Environ. Microbiol.">
        <title>Genomic and physiological analyses of 'Reinekea forsetii' reveal a versatile opportunistic lifestyle during spring algae blooms.</title>
        <authorList>
            <person name="Avci B."/>
            <person name="Hahnke R.L."/>
            <person name="Chafee M."/>
            <person name="Fischer T."/>
            <person name="Gruber-Vodicka H."/>
            <person name="Tegetmeyer H.E."/>
            <person name="Harder J."/>
            <person name="Fuchs B.M."/>
            <person name="Amann R.I."/>
            <person name="Teeling H."/>
        </authorList>
    </citation>
    <scope>NUCLEOTIDE SEQUENCE [LARGE SCALE GENOMIC DNA]</scope>
    <source>
        <strain evidence="1 2">Hel1_31_D35</strain>
    </source>
</reference>
<protein>
    <submittedName>
        <fullName evidence="1">Uncharacterized protein</fullName>
    </submittedName>
</protein>
<name>A0A2K8KT36_9GAMM</name>
<proteinExistence type="predicted"/>
<dbReference type="Proteomes" id="UP000229757">
    <property type="component" value="Chromosome"/>
</dbReference>
<dbReference type="InterPro" id="IPR014718">
    <property type="entry name" value="GH-type_carb-bd"/>
</dbReference>
<accession>A0A2K8KT36</accession>
<dbReference type="OrthoDB" id="9779408at2"/>
<dbReference type="InterPro" id="IPR011013">
    <property type="entry name" value="Gal_mutarotase_sf_dom"/>
</dbReference>
<dbReference type="GO" id="GO:0030246">
    <property type="term" value="F:carbohydrate binding"/>
    <property type="evidence" value="ECO:0007669"/>
    <property type="project" value="InterPro"/>
</dbReference>
<evidence type="ECO:0000313" key="1">
    <source>
        <dbReference type="EMBL" id="ATX77873.1"/>
    </source>
</evidence>
<dbReference type="GO" id="GO:0003824">
    <property type="term" value="F:catalytic activity"/>
    <property type="evidence" value="ECO:0007669"/>
    <property type="project" value="InterPro"/>
</dbReference>
<dbReference type="GO" id="GO:0005975">
    <property type="term" value="P:carbohydrate metabolic process"/>
    <property type="evidence" value="ECO:0007669"/>
    <property type="project" value="InterPro"/>
</dbReference>
<dbReference type="SUPFAM" id="SSF74650">
    <property type="entry name" value="Galactose mutarotase-like"/>
    <property type="match status" value="1"/>
</dbReference>
<organism evidence="1 2">
    <name type="scientific">Reinekea forsetii</name>
    <dbReference type="NCBI Taxonomy" id="1336806"/>
    <lineage>
        <taxon>Bacteria</taxon>
        <taxon>Pseudomonadati</taxon>
        <taxon>Pseudomonadota</taxon>
        <taxon>Gammaproteobacteria</taxon>
        <taxon>Oceanospirillales</taxon>
        <taxon>Saccharospirillaceae</taxon>
        <taxon>Reinekea</taxon>
    </lineage>
</organism>